<dbReference type="SUPFAM" id="SSF52540">
    <property type="entry name" value="P-loop containing nucleoside triphosphate hydrolases"/>
    <property type="match status" value="1"/>
</dbReference>
<evidence type="ECO:0000313" key="3">
    <source>
        <dbReference type="Proteomes" id="UP000816034"/>
    </source>
</evidence>
<dbReference type="AlphaFoldDB" id="A0AA88GU32"/>
<comment type="caution">
    <text evidence="2">The sequence shown here is derived from an EMBL/GenBank/DDBJ whole genome shotgun (WGS) entry which is preliminary data.</text>
</comment>
<evidence type="ECO:0000256" key="1">
    <source>
        <dbReference type="SAM" id="MobiDB-lite"/>
    </source>
</evidence>
<dbReference type="PANTHER" id="PTHR12083">
    <property type="entry name" value="BIFUNCTIONAL POLYNUCLEOTIDE PHOSPHATASE/KINASE"/>
    <property type="match status" value="1"/>
</dbReference>
<feature type="region of interest" description="Disordered" evidence="1">
    <location>
        <begin position="1"/>
        <end position="22"/>
    </location>
</feature>
<dbReference type="GO" id="GO:0046403">
    <property type="term" value="F:polynucleotide 3'-phosphatase activity"/>
    <property type="evidence" value="ECO:0007669"/>
    <property type="project" value="TreeGrafter"/>
</dbReference>
<dbReference type="InterPro" id="IPR027417">
    <property type="entry name" value="P-loop_NTPase"/>
</dbReference>
<organism evidence="2 3">
    <name type="scientific">Naegleria lovaniensis</name>
    <name type="common">Amoeba</name>
    <dbReference type="NCBI Taxonomy" id="51637"/>
    <lineage>
        <taxon>Eukaryota</taxon>
        <taxon>Discoba</taxon>
        <taxon>Heterolobosea</taxon>
        <taxon>Tetramitia</taxon>
        <taxon>Eutetramitia</taxon>
        <taxon>Vahlkampfiidae</taxon>
        <taxon>Naegleria</taxon>
    </lineage>
</organism>
<accession>A0AA88GU32</accession>
<dbReference type="GO" id="GO:0003690">
    <property type="term" value="F:double-stranded DNA binding"/>
    <property type="evidence" value="ECO:0007669"/>
    <property type="project" value="TreeGrafter"/>
</dbReference>
<keyword evidence="3" id="KW-1185">Reference proteome</keyword>
<dbReference type="Gene3D" id="3.40.50.300">
    <property type="entry name" value="P-loop containing nucleotide triphosphate hydrolases"/>
    <property type="match status" value="1"/>
</dbReference>
<name>A0AA88GU32_NAELO</name>
<sequence>MTQKSSKSSSSKSSSSSSSTSTPTYLVMLCGFPGSGKSTFATTCEKHGFVRINQDTLGDAAECKKLMEKSFKHHKSVILDRCNIHPKDRKMWITEAKKSGVKHIDLVWFTTSPEQCKTNIRERKNHPTLPPENADKVVDEFSKGFKPPQKFEGPYENLFEVNSEKEGQELAKKLATQYLSSSNK</sequence>
<dbReference type="RefSeq" id="XP_044550305.1">
    <property type="nucleotide sequence ID" value="XM_044692211.1"/>
</dbReference>
<dbReference type="EMBL" id="PYSW02000016">
    <property type="protein sequence ID" value="KAG2386313.1"/>
    <property type="molecule type" value="Genomic_DNA"/>
</dbReference>
<reference evidence="2 3" key="1">
    <citation type="journal article" date="2018" name="BMC Genomics">
        <title>The genome of Naegleria lovaniensis, the basis for a comparative approach to unravel pathogenicity factors of the human pathogenic amoeba N. fowleri.</title>
        <authorList>
            <person name="Liechti N."/>
            <person name="Schurch N."/>
            <person name="Bruggmann R."/>
            <person name="Wittwer M."/>
        </authorList>
    </citation>
    <scope>NUCLEOTIDE SEQUENCE [LARGE SCALE GENOMIC DNA]</scope>
    <source>
        <strain evidence="2 3">ATCC 30569</strain>
    </source>
</reference>
<evidence type="ECO:0000313" key="2">
    <source>
        <dbReference type="EMBL" id="KAG2386313.1"/>
    </source>
</evidence>
<dbReference type="GO" id="GO:0006281">
    <property type="term" value="P:DNA repair"/>
    <property type="evidence" value="ECO:0007669"/>
    <property type="project" value="TreeGrafter"/>
</dbReference>
<protein>
    <submittedName>
        <fullName evidence="2">Uncharacterized protein</fullName>
    </submittedName>
</protein>
<dbReference type="Proteomes" id="UP000816034">
    <property type="component" value="Unassembled WGS sequence"/>
</dbReference>
<dbReference type="GO" id="GO:0046404">
    <property type="term" value="F:ATP-dependent polydeoxyribonucleotide 5'-hydroxyl-kinase activity"/>
    <property type="evidence" value="ECO:0007669"/>
    <property type="project" value="TreeGrafter"/>
</dbReference>
<proteinExistence type="predicted"/>
<dbReference type="GeneID" id="68095214"/>
<dbReference type="PANTHER" id="PTHR12083:SF9">
    <property type="entry name" value="BIFUNCTIONAL POLYNUCLEOTIDE PHOSPHATASE_KINASE"/>
    <property type="match status" value="1"/>
</dbReference>
<gene>
    <name evidence="2" type="ORF">C9374_002759</name>
</gene>
<dbReference type="Pfam" id="PF13671">
    <property type="entry name" value="AAA_33"/>
    <property type="match status" value="1"/>
</dbReference>